<name>A0A1V3XLJ2_MYCKA</name>
<comment type="caution">
    <text evidence="1">The sequence shown here is derived from an EMBL/GenBank/DDBJ whole genome shotgun (WGS) entry which is preliminary data.</text>
</comment>
<evidence type="ECO:0000313" key="1">
    <source>
        <dbReference type="EMBL" id="OOK80002.1"/>
    </source>
</evidence>
<dbReference type="AlphaFoldDB" id="A0A1V3XLJ2"/>
<dbReference type="EMBL" id="MVBN01000002">
    <property type="protein sequence ID" value="OOK80002.1"/>
    <property type="molecule type" value="Genomic_DNA"/>
</dbReference>
<accession>A0A1V3XLJ2</accession>
<organism evidence="1 2">
    <name type="scientific">Mycobacterium kansasii</name>
    <dbReference type="NCBI Taxonomy" id="1768"/>
    <lineage>
        <taxon>Bacteria</taxon>
        <taxon>Bacillati</taxon>
        <taxon>Actinomycetota</taxon>
        <taxon>Actinomycetes</taxon>
        <taxon>Mycobacteriales</taxon>
        <taxon>Mycobacteriaceae</taxon>
        <taxon>Mycobacterium</taxon>
    </lineage>
</organism>
<dbReference type="Proteomes" id="UP000188532">
    <property type="component" value="Unassembled WGS sequence"/>
</dbReference>
<proteinExistence type="predicted"/>
<evidence type="ECO:0000313" key="2">
    <source>
        <dbReference type="Proteomes" id="UP000188532"/>
    </source>
</evidence>
<protein>
    <submittedName>
        <fullName evidence="1">Uncharacterized protein</fullName>
    </submittedName>
</protein>
<reference evidence="1 2" key="1">
    <citation type="submission" date="2017-02" db="EMBL/GenBank/DDBJ databases">
        <title>Complete genome sequences of Mycobacterium kansasii strains isolated from rhesus macaques.</title>
        <authorList>
            <person name="Panda A."/>
            <person name="Nagaraj S."/>
            <person name="Zhao X."/>
            <person name="Tettelin H."/>
            <person name="Detolla L.J."/>
        </authorList>
    </citation>
    <scope>NUCLEOTIDE SEQUENCE [LARGE SCALE GENOMIC DNA]</scope>
    <source>
        <strain evidence="1 2">11-3469</strain>
    </source>
</reference>
<sequence>MAHRFGADLHISRLLNIRRRALGQAFRGLGLALARLTTHGGRRCRS</sequence>
<gene>
    <name evidence="1" type="ORF">BZL29_2164</name>
</gene>